<reference evidence="1" key="1">
    <citation type="submission" date="2020-09" db="EMBL/GenBank/DDBJ databases">
        <title>A novel bacterium of genus Hazenella, isolated from South China Sea.</title>
        <authorList>
            <person name="Huang H."/>
            <person name="Mo K."/>
            <person name="Hu Y."/>
        </authorList>
    </citation>
    <scope>NUCLEOTIDE SEQUENCE</scope>
    <source>
        <strain evidence="1">IB182357</strain>
    </source>
</reference>
<proteinExistence type="predicted"/>
<dbReference type="EMBL" id="JACXAH010000008">
    <property type="protein sequence ID" value="MBD1372139.1"/>
    <property type="molecule type" value="Genomic_DNA"/>
</dbReference>
<protein>
    <submittedName>
        <fullName evidence="1">Uncharacterized protein</fullName>
    </submittedName>
</protein>
<name>A0A926N5U6_9BACL</name>
<evidence type="ECO:0000313" key="2">
    <source>
        <dbReference type="Proteomes" id="UP000661691"/>
    </source>
</evidence>
<keyword evidence="2" id="KW-1185">Reference proteome</keyword>
<comment type="caution">
    <text evidence="1">The sequence shown here is derived from an EMBL/GenBank/DDBJ whole genome shotgun (WGS) entry which is preliminary data.</text>
</comment>
<dbReference type="Gene3D" id="2.60.120.40">
    <property type="match status" value="1"/>
</dbReference>
<accession>A0A926N5U6</accession>
<sequence length="148" mass="15889">MAVTENNATIGFHDAMVFPQTPELIIPFSTNYILNGSSISHVPGNSSIVLQSGVYAINYTYQVVDPSATNHWLTMLVFLDDAPLPLLNGNAGTTTSDNMGNSTGFGFATGIATAQNSQALNFRARGTDFPFPGDAFYRFSSVMIVQLI</sequence>
<gene>
    <name evidence="1" type="ORF">IC620_07160</name>
</gene>
<dbReference type="Proteomes" id="UP000661691">
    <property type="component" value="Unassembled WGS sequence"/>
</dbReference>
<evidence type="ECO:0000313" key="1">
    <source>
        <dbReference type="EMBL" id="MBD1372139.1"/>
    </source>
</evidence>
<dbReference type="InterPro" id="IPR008983">
    <property type="entry name" value="Tumour_necrosis_fac-like_dom"/>
</dbReference>
<dbReference type="RefSeq" id="WP_191141863.1">
    <property type="nucleotide sequence ID" value="NZ_JACXAH010000008.1"/>
</dbReference>
<dbReference type="AlphaFoldDB" id="A0A926N5U6"/>
<organism evidence="1 2">
    <name type="scientific">Polycladospora coralii</name>
    <dbReference type="NCBI Taxonomy" id="2771432"/>
    <lineage>
        <taxon>Bacteria</taxon>
        <taxon>Bacillati</taxon>
        <taxon>Bacillota</taxon>
        <taxon>Bacilli</taxon>
        <taxon>Bacillales</taxon>
        <taxon>Thermoactinomycetaceae</taxon>
        <taxon>Polycladospora</taxon>
    </lineage>
</organism>